<evidence type="ECO:0000256" key="1">
    <source>
        <dbReference type="ARBA" id="ARBA00004236"/>
    </source>
</evidence>
<dbReference type="InterPro" id="IPR022781">
    <property type="entry name" value="Flagellar_biosynth_FliO"/>
</dbReference>
<evidence type="ECO:0000256" key="6">
    <source>
        <dbReference type="SAM" id="Phobius"/>
    </source>
</evidence>
<comment type="subcellular location">
    <subcellularLocation>
        <location evidence="1">Cell membrane</location>
    </subcellularLocation>
</comment>
<evidence type="ECO:0000256" key="4">
    <source>
        <dbReference type="ARBA" id="ARBA00022989"/>
    </source>
</evidence>
<keyword evidence="2" id="KW-1003">Cell membrane</keyword>
<accession>A0A7V5U3C0</accession>
<dbReference type="Proteomes" id="UP000886101">
    <property type="component" value="Unassembled WGS sequence"/>
</dbReference>
<sequence>MNDLALYLRVIGTALFLCAGVVLFLWLLRKTRLSQGPGAEGIKILALRSLSHRAQLFLLEVEGEKLLIGLGEGGPRLICKLGKGDEQAS</sequence>
<proteinExistence type="predicted"/>
<reference evidence="7" key="1">
    <citation type="journal article" date="2020" name="mSystems">
        <title>Genome- and Community-Level Interaction Insights into Carbon Utilization and Element Cycling Functions of Hydrothermarchaeota in Hydrothermal Sediment.</title>
        <authorList>
            <person name="Zhou Z."/>
            <person name="Liu Y."/>
            <person name="Xu W."/>
            <person name="Pan J."/>
            <person name="Luo Z.H."/>
            <person name="Li M."/>
        </authorList>
    </citation>
    <scope>NUCLEOTIDE SEQUENCE [LARGE SCALE GENOMIC DNA]</scope>
    <source>
        <strain evidence="7">HyVt-533</strain>
    </source>
</reference>
<evidence type="ECO:0000313" key="7">
    <source>
        <dbReference type="EMBL" id="HHI98057.1"/>
    </source>
</evidence>
<keyword evidence="4 6" id="KW-1133">Transmembrane helix</keyword>
<dbReference type="GO" id="GO:0044781">
    <property type="term" value="P:bacterial-type flagellum organization"/>
    <property type="evidence" value="ECO:0007669"/>
    <property type="project" value="InterPro"/>
</dbReference>
<dbReference type="EMBL" id="DROK01000276">
    <property type="protein sequence ID" value="HHI98057.1"/>
    <property type="molecule type" value="Genomic_DNA"/>
</dbReference>
<comment type="caution">
    <text evidence="7">The sequence shown here is derived from an EMBL/GenBank/DDBJ whole genome shotgun (WGS) entry which is preliminary data.</text>
</comment>
<keyword evidence="5 6" id="KW-0472">Membrane</keyword>
<feature type="transmembrane region" description="Helical" evidence="6">
    <location>
        <begin position="6"/>
        <end position="28"/>
    </location>
</feature>
<organism evidence="7">
    <name type="scientific">Thermodesulfatator atlanticus</name>
    <dbReference type="NCBI Taxonomy" id="501497"/>
    <lineage>
        <taxon>Bacteria</taxon>
        <taxon>Pseudomonadati</taxon>
        <taxon>Thermodesulfobacteriota</taxon>
        <taxon>Thermodesulfobacteria</taxon>
        <taxon>Thermodesulfobacteriales</taxon>
        <taxon>Thermodesulfatatoraceae</taxon>
        <taxon>Thermodesulfatator</taxon>
    </lineage>
</organism>
<dbReference type="GO" id="GO:0016020">
    <property type="term" value="C:membrane"/>
    <property type="evidence" value="ECO:0007669"/>
    <property type="project" value="InterPro"/>
</dbReference>
<evidence type="ECO:0000256" key="5">
    <source>
        <dbReference type="ARBA" id="ARBA00023136"/>
    </source>
</evidence>
<evidence type="ECO:0000256" key="2">
    <source>
        <dbReference type="ARBA" id="ARBA00022475"/>
    </source>
</evidence>
<gene>
    <name evidence="7" type="ORF">ENJ96_09440</name>
</gene>
<dbReference type="AlphaFoldDB" id="A0A7V5U3C0"/>
<name>A0A7V5U3C0_9BACT</name>
<evidence type="ECO:0000256" key="3">
    <source>
        <dbReference type="ARBA" id="ARBA00022692"/>
    </source>
</evidence>
<protein>
    <recommendedName>
        <fullName evidence="8">Flagellar protein</fullName>
    </recommendedName>
</protein>
<evidence type="ECO:0008006" key="8">
    <source>
        <dbReference type="Google" id="ProtNLM"/>
    </source>
</evidence>
<keyword evidence="3 6" id="KW-0812">Transmembrane</keyword>
<dbReference type="Pfam" id="PF04347">
    <property type="entry name" value="FliO"/>
    <property type="match status" value="1"/>
</dbReference>